<feature type="transmembrane region" description="Helical" evidence="5">
    <location>
        <begin position="32"/>
        <end position="53"/>
    </location>
</feature>
<dbReference type="Pfam" id="PF13365">
    <property type="entry name" value="Trypsin_2"/>
    <property type="match status" value="1"/>
</dbReference>
<dbReference type="InterPro" id="IPR009003">
    <property type="entry name" value="Peptidase_S1_PA"/>
</dbReference>
<dbReference type="CDD" id="cd06779">
    <property type="entry name" value="cpPDZ_Deg_HtrA-like"/>
    <property type="match status" value="1"/>
</dbReference>
<dbReference type="KEGG" id="acel:acsn021_02330"/>
<evidence type="ECO:0000256" key="2">
    <source>
        <dbReference type="ARBA" id="ARBA00022670"/>
    </source>
</evidence>
<gene>
    <name evidence="6" type="ORF">acsn021_02330</name>
</gene>
<name>A0A6S6QQ15_9FIRM</name>
<feature type="compositionally biased region" description="Low complexity" evidence="4">
    <location>
        <begin position="79"/>
        <end position="91"/>
    </location>
</feature>
<keyword evidence="2" id="KW-0645">Protease</keyword>
<dbReference type="InterPro" id="IPR036034">
    <property type="entry name" value="PDZ_sf"/>
</dbReference>
<dbReference type="PANTHER" id="PTHR22939">
    <property type="entry name" value="SERINE PROTEASE FAMILY S1C HTRA-RELATED"/>
    <property type="match status" value="1"/>
</dbReference>
<reference evidence="6 7" key="1">
    <citation type="journal article" date="2016" name="Int. J. Syst. Evol. Microbiol.">
        <title>Descriptions of Anaerotaenia torta gen. nov., sp. nov. and Anaerocolumna cellulosilytica gen. nov., sp. nov. isolated from a methanogenic reactor of cattle waste.</title>
        <authorList>
            <person name="Uek A."/>
            <person name="Ohtaki Y."/>
            <person name="Kaku N."/>
            <person name="Ueki K."/>
        </authorList>
    </citation>
    <scope>NUCLEOTIDE SEQUENCE [LARGE SCALE GENOMIC DNA]</scope>
    <source>
        <strain evidence="6 7">SN021</strain>
    </source>
</reference>
<dbReference type="Proteomes" id="UP000515561">
    <property type="component" value="Chromosome"/>
</dbReference>
<dbReference type="EMBL" id="AP023367">
    <property type="protein sequence ID" value="BCJ92664.1"/>
    <property type="molecule type" value="Genomic_DNA"/>
</dbReference>
<keyword evidence="5" id="KW-0472">Membrane</keyword>
<dbReference type="AlphaFoldDB" id="A0A6S6QQ15"/>
<keyword evidence="3" id="KW-0378">Hydrolase</keyword>
<dbReference type="PANTHER" id="PTHR22939:SF129">
    <property type="entry name" value="SERINE PROTEASE HTRA2, MITOCHONDRIAL"/>
    <property type="match status" value="1"/>
</dbReference>
<dbReference type="RefSeq" id="WP_184093805.1">
    <property type="nucleotide sequence ID" value="NZ_AP023367.1"/>
</dbReference>
<organism evidence="6 7">
    <name type="scientific">Anaerocolumna cellulosilytica</name>
    <dbReference type="NCBI Taxonomy" id="433286"/>
    <lineage>
        <taxon>Bacteria</taxon>
        <taxon>Bacillati</taxon>
        <taxon>Bacillota</taxon>
        <taxon>Clostridia</taxon>
        <taxon>Lachnospirales</taxon>
        <taxon>Lachnospiraceae</taxon>
        <taxon>Anaerocolumna</taxon>
    </lineage>
</organism>
<feature type="region of interest" description="Disordered" evidence="4">
    <location>
        <begin position="75"/>
        <end position="117"/>
    </location>
</feature>
<evidence type="ECO:0000313" key="7">
    <source>
        <dbReference type="Proteomes" id="UP000515561"/>
    </source>
</evidence>
<dbReference type="InterPro" id="IPR043504">
    <property type="entry name" value="Peptidase_S1_PA_chymotrypsin"/>
</dbReference>
<keyword evidence="5" id="KW-1133">Transmembrane helix</keyword>
<dbReference type="GO" id="GO:0004252">
    <property type="term" value="F:serine-type endopeptidase activity"/>
    <property type="evidence" value="ECO:0007669"/>
    <property type="project" value="InterPro"/>
</dbReference>
<dbReference type="GO" id="GO:0006515">
    <property type="term" value="P:protein quality control for misfolded or incompletely synthesized proteins"/>
    <property type="evidence" value="ECO:0007669"/>
    <property type="project" value="TreeGrafter"/>
</dbReference>
<proteinExistence type="inferred from homology"/>
<keyword evidence="5" id="KW-0812">Transmembrane</keyword>
<evidence type="ECO:0000313" key="6">
    <source>
        <dbReference type="EMBL" id="BCJ92664.1"/>
    </source>
</evidence>
<keyword evidence="7" id="KW-1185">Reference proteome</keyword>
<evidence type="ECO:0000256" key="3">
    <source>
        <dbReference type="ARBA" id="ARBA00022801"/>
    </source>
</evidence>
<dbReference type="GO" id="GO:0042597">
    <property type="term" value="C:periplasmic space"/>
    <property type="evidence" value="ECO:0007669"/>
    <property type="project" value="TreeGrafter"/>
</dbReference>
<dbReference type="Pfam" id="PF13180">
    <property type="entry name" value="PDZ_2"/>
    <property type="match status" value="1"/>
</dbReference>
<dbReference type="InterPro" id="IPR001478">
    <property type="entry name" value="PDZ"/>
</dbReference>
<dbReference type="Gene3D" id="2.40.10.10">
    <property type="entry name" value="Trypsin-like serine proteases"/>
    <property type="match status" value="2"/>
</dbReference>
<dbReference type="SMART" id="SM00228">
    <property type="entry name" value="PDZ"/>
    <property type="match status" value="1"/>
</dbReference>
<dbReference type="PRINTS" id="PR00834">
    <property type="entry name" value="PROTEASES2C"/>
</dbReference>
<protein>
    <submittedName>
        <fullName evidence="6">Uncharacterized protein</fullName>
    </submittedName>
</protein>
<evidence type="ECO:0000256" key="5">
    <source>
        <dbReference type="SAM" id="Phobius"/>
    </source>
</evidence>
<dbReference type="PROSITE" id="PS50106">
    <property type="entry name" value="PDZ"/>
    <property type="match status" value="1"/>
</dbReference>
<dbReference type="SUPFAM" id="SSF50156">
    <property type="entry name" value="PDZ domain-like"/>
    <property type="match status" value="1"/>
</dbReference>
<accession>A0A6S6QQ15</accession>
<dbReference type="InterPro" id="IPR001940">
    <property type="entry name" value="Peptidase_S1C"/>
</dbReference>
<dbReference type="Gene3D" id="2.30.42.10">
    <property type="match status" value="1"/>
</dbReference>
<evidence type="ECO:0000256" key="4">
    <source>
        <dbReference type="SAM" id="MobiDB-lite"/>
    </source>
</evidence>
<sequence>MSEDNNGKDGKVYSFIQEQVTSKKKFKIKRMLYSAAWTIILACIFGLVAGVVFCISGPAINRLLGKNEDKKTVEFPTITPEDNNNTNPNGNSGTGGSEEEDSDGKNDGETETEPKTETVIIEKYINADIKDLISISQDLRNLVSKAEASVVKVIAISNSKDVFNNDYESAGMTTGLVVADNGEDLLVLVSYDKVKDAADIRVNVHDSLQVKAKLQDYDVDLNLAIIALSLVEIPESVKDSIQIANLGESYTLSSGMFIVALGSPNGYVGSMEVGIVTSKGLSLPVTDNRIDVFQTDINYNENSDGFIINLKGEVIGLITNKLKDEYNGQVNTAIGISKIKKIIEDMANQKDRSYFGIKGTDMTEAALLEAGIENGICITEVEADSPALAAGLQSGDMILTVNDIPIISMSSFYNQLSSSVPKSKIKITIQRIVKSELKMLEVEVTLSKKVN</sequence>
<dbReference type="SUPFAM" id="SSF50494">
    <property type="entry name" value="Trypsin-like serine proteases"/>
    <property type="match status" value="1"/>
</dbReference>
<feature type="compositionally biased region" description="Basic and acidic residues" evidence="4">
    <location>
        <begin position="103"/>
        <end position="116"/>
    </location>
</feature>
<evidence type="ECO:0000256" key="1">
    <source>
        <dbReference type="ARBA" id="ARBA00010541"/>
    </source>
</evidence>
<comment type="similarity">
    <text evidence="1">Belongs to the peptidase S1C family.</text>
</comment>